<reference evidence="4" key="1">
    <citation type="submission" date="2021-03" db="EMBL/GenBank/DDBJ databases">
        <authorList>
            <person name="Tagirdzhanova G."/>
        </authorList>
    </citation>
    <scope>NUCLEOTIDE SEQUENCE</scope>
</reference>
<sequence length="739" mass="80888">MADPISIVSLVAIALQSSKLVYQLIEKIKGAPRDVRETFEDAVIVRDYLLQLKENLDGDKDVVLGPGNALRASLENTDVTLKSLEDTIRPYVQTKNATWKGLEWTLKQKKINELRKKLKDSQAALAMALAITVKNETKLISGHTQGIMDTQALTLENMTTFGNKLLDRSNSITDTQTAILDTVKQFESKLDLRSTNQEKENVWHNPTDLIGLSSYLESVAVARYSPPPTNAAGMSTFDEDFDDDTIPPELLIGPPPAITRLDLENEIEALLLKQSDNCLMNDEGQTALHLAAQQDVYLTQRVLSCGLQPNEPNVEGETPLMLAVMAENIEIAKVLLKQGADVNATNDKHETPLHYAARYNKDDSVTQLLVRRRANIEAVNDSRMTAVHISALQGNDVVCRYLLEAGANVHALEPNGWTVLHYLAMRGDPACMKPLLSDAGADVEVFYNPSHFGSQSSIAYDTSSKRKVALVKPLLDKGADINAKSGGFTALNLAVLSCQDLLVTTLLAHNASAQGTSLVCLNWGLSTENLEQLLEGGAMLEARDSRHHKTALIWAAETGALAAIRVLLDYGANVNAQDEQKLSALRYAAANARTEIVQLLLERGADPKMEDWGGKTPLVAVAWARSFSLGGRFYNPSPVDRERTALLLMDAGAKSSEKDFSGAAAIHYAAQNGYLELLKLLHCKGDCNLSSRWEGKSALDLAIEQGHTGIAKYLKRHLLLDRGKNQENRLSARVEMGPI</sequence>
<dbReference type="SUPFAM" id="SSF48403">
    <property type="entry name" value="Ankyrin repeat"/>
    <property type="match status" value="2"/>
</dbReference>
<feature type="repeat" description="ANK" evidence="3">
    <location>
        <begin position="547"/>
        <end position="579"/>
    </location>
</feature>
<dbReference type="Gene3D" id="1.25.40.20">
    <property type="entry name" value="Ankyrin repeat-containing domain"/>
    <property type="match status" value="5"/>
</dbReference>
<feature type="repeat" description="ANK" evidence="3">
    <location>
        <begin position="580"/>
        <end position="612"/>
    </location>
</feature>
<keyword evidence="1" id="KW-0677">Repeat</keyword>
<comment type="caution">
    <text evidence="4">The sequence shown here is derived from an EMBL/GenBank/DDBJ whole genome shotgun (WGS) entry which is preliminary data.</text>
</comment>
<keyword evidence="2 3" id="KW-0040">ANK repeat</keyword>
<dbReference type="EMBL" id="CAJPDS010000027">
    <property type="protein sequence ID" value="CAF9921242.1"/>
    <property type="molecule type" value="Genomic_DNA"/>
</dbReference>
<dbReference type="Proteomes" id="UP000664521">
    <property type="component" value="Unassembled WGS sequence"/>
</dbReference>
<feature type="repeat" description="ANK" evidence="3">
    <location>
        <begin position="415"/>
        <end position="448"/>
    </location>
</feature>
<feature type="repeat" description="ANK" evidence="3">
    <location>
        <begin position="348"/>
        <end position="381"/>
    </location>
</feature>
<dbReference type="PRINTS" id="PR01415">
    <property type="entry name" value="ANKYRIN"/>
</dbReference>
<evidence type="ECO:0000313" key="5">
    <source>
        <dbReference type="Proteomes" id="UP000664521"/>
    </source>
</evidence>
<dbReference type="PANTHER" id="PTHR24123">
    <property type="entry name" value="ANKYRIN REPEAT-CONTAINING"/>
    <property type="match status" value="1"/>
</dbReference>
<evidence type="ECO:0008006" key="6">
    <source>
        <dbReference type="Google" id="ProtNLM"/>
    </source>
</evidence>
<keyword evidence="5" id="KW-1185">Reference proteome</keyword>
<dbReference type="OrthoDB" id="20872at2759"/>
<evidence type="ECO:0000313" key="4">
    <source>
        <dbReference type="EMBL" id="CAF9921242.1"/>
    </source>
</evidence>
<dbReference type="PANTHER" id="PTHR24123:SF33">
    <property type="entry name" value="PROTEIN HOS4"/>
    <property type="match status" value="1"/>
</dbReference>
<evidence type="ECO:0000256" key="1">
    <source>
        <dbReference type="ARBA" id="ARBA00022737"/>
    </source>
</evidence>
<dbReference type="PROSITE" id="PS50088">
    <property type="entry name" value="ANK_REPEAT"/>
    <property type="match status" value="6"/>
</dbReference>
<dbReference type="SMART" id="SM00248">
    <property type="entry name" value="ANK"/>
    <property type="match status" value="11"/>
</dbReference>
<gene>
    <name evidence="4" type="ORF">HETSPECPRED_004472</name>
</gene>
<protein>
    <recommendedName>
        <fullName evidence="6">Fungal N-terminal domain-containing protein</fullName>
    </recommendedName>
</protein>
<organism evidence="4 5">
    <name type="scientific">Heterodermia speciosa</name>
    <dbReference type="NCBI Taxonomy" id="116794"/>
    <lineage>
        <taxon>Eukaryota</taxon>
        <taxon>Fungi</taxon>
        <taxon>Dikarya</taxon>
        <taxon>Ascomycota</taxon>
        <taxon>Pezizomycotina</taxon>
        <taxon>Lecanoromycetes</taxon>
        <taxon>OSLEUM clade</taxon>
        <taxon>Lecanoromycetidae</taxon>
        <taxon>Caliciales</taxon>
        <taxon>Physciaceae</taxon>
        <taxon>Heterodermia</taxon>
    </lineage>
</organism>
<accession>A0A8H3FEJ3</accession>
<evidence type="ECO:0000256" key="3">
    <source>
        <dbReference type="PROSITE-ProRule" id="PRU00023"/>
    </source>
</evidence>
<feature type="repeat" description="ANK" evidence="3">
    <location>
        <begin position="382"/>
        <end position="414"/>
    </location>
</feature>
<dbReference type="InterPro" id="IPR002110">
    <property type="entry name" value="Ankyrin_rpt"/>
</dbReference>
<feature type="repeat" description="ANK" evidence="3">
    <location>
        <begin position="315"/>
        <end position="347"/>
    </location>
</feature>
<dbReference type="Pfam" id="PF12796">
    <property type="entry name" value="Ank_2"/>
    <property type="match status" value="4"/>
</dbReference>
<dbReference type="PROSITE" id="PS50297">
    <property type="entry name" value="ANK_REP_REGION"/>
    <property type="match status" value="5"/>
</dbReference>
<dbReference type="InterPro" id="IPR051165">
    <property type="entry name" value="Multifunctional_ANK_Repeat"/>
</dbReference>
<dbReference type="AlphaFoldDB" id="A0A8H3FEJ3"/>
<evidence type="ECO:0000256" key="2">
    <source>
        <dbReference type="ARBA" id="ARBA00023043"/>
    </source>
</evidence>
<name>A0A8H3FEJ3_9LECA</name>
<dbReference type="InterPro" id="IPR036770">
    <property type="entry name" value="Ankyrin_rpt-contain_sf"/>
</dbReference>
<proteinExistence type="predicted"/>